<dbReference type="HOGENOM" id="CLU_3266673_0_0_9"/>
<evidence type="ECO:0000313" key="2">
    <source>
        <dbReference type="EMBL" id="BAH43067.1"/>
    </source>
</evidence>
<feature type="compositionally biased region" description="Basic residues" evidence="1">
    <location>
        <begin position="32"/>
        <end position="41"/>
    </location>
</feature>
<reference evidence="2 3" key="1">
    <citation type="submission" date="2005-03" db="EMBL/GenBank/DDBJ databases">
        <title>Brevibacillus brevis strain 47, complete genome.</title>
        <authorList>
            <person name="Hosoyama A."/>
            <person name="Yamada R."/>
            <person name="Hongo Y."/>
            <person name="Terui Y."/>
            <person name="Ankai A."/>
            <person name="Masuyama W."/>
            <person name="Sekiguchi M."/>
            <person name="Takeda T."/>
            <person name="Asano K."/>
            <person name="Ohji S."/>
            <person name="Ichikawa N."/>
            <person name="Narita S."/>
            <person name="Aoki N."/>
            <person name="Miura H."/>
            <person name="Matsushita S."/>
            <person name="Sekigawa T."/>
            <person name="Yamagata H."/>
            <person name="Yoshikawa H."/>
            <person name="Udaka S."/>
            <person name="Tanikawa S."/>
            <person name="Fujita N."/>
        </authorList>
    </citation>
    <scope>NUCLEOTIDE SEQUENCE [LARGE SCALE GENOMIC DNA]</scope>
    <source>
        <strain evidence="3">47 / JCM 6285 / NBRC 100599</strain>
    </source>
</reference>
<feature type="compositionally biased region" description="Basic and acidic residues" evidence="1">
    <location>
        <begin position="17"/>
        <end position="26"/>
    </location>
</feature>
<dbReference type="EMBL" id="AP008955">
    <property type="protein sequence ID" value="BAH43067.1"/>
    <property type="molecule type" value="Genomic_DNA"/>
</dbReference>
<protein>
    <submittedName>
        <fullName evidence="2">Uncharacterized protein</fullName>
    </submittedName>
</protein>
<name>C0ZBA8_BREBN</name>
<accession>C0ZBA8</accession>
<evidence type="ECO:0000313" key="3">
    <source>
        <dbReference type="Proteomes" id="UP000001877"/>
    </source>
</evidence>
<dbReference type="AlphaFoldDB" id="C0ZBA8"/>
<feature type="region of interest" description="Disordered" evidence="1">
    <location>
        <begin position="1"/>
        <end position="41"/>
    </location>
</feature>
<sequence length="41" mass="4759">MRGISRSLSDYDEYDDQKDKEDKDQGKIVIAAHKKHPPSRT</sequence>
<gene>
    <name evidence="2" type="ordered locus">BBR47_20900</name>
</gene>
<dbReference type="Proteomes" id="UP000001877">
    <property type="component" value="Chromosome"/>
</dbReference>
<proteinExistence type="predicted"/>
<keyword evidence="3" id="KW-1185">Reference proteome</keyword>
<evidence type="ECO:0000256" key="1">
    <source>
        <dbReference type="SAM" id="MobiDB-lite"/>
    </source>
</evidence>
<organism evidence="2 3">
    <name type="scientific">Brevibacillus brevis (strain 47 / JCM 6285 / NBRC 100599)</name>
    <dbReference type="NCBI Taxonomy" id="358681"/>
    <lineage>
        <taxon>Bacteria</taxon>
        <taxon>Bacillati</taxon>
        <taxon>Bacillota</taxon>
        <taxon>Bacilli</taxon>
        <taxon>Bacillales</taxon>
        <taxon>Paenibacillaceae</taxon>
        <taxon>Brevibacillus</taxon>
    </lineage>
</organism>
<dbReference type="STRING" id="358681.BBR47_20900"/>
<dbReference type="KEGG" id="bbe:BBR47_20900"/>